<evidence type="ECO:0000313" key="6">
    <source>
        <dbReference type="Proteomes" id="UP001362899"/>
    </source>
</evidence>
<dbReference type="HAMAP" id="MF_03057">
    <property type="entry name" value="SDHAF2"/>
    <property type="match status" value="1"/>
</dbReference>
<dbReference type="InterPro" id="IPR028882">
    <property type="entry name" value="SDHAF2"/>
</dbReference>
<dbReference type="GO" id="GO:0034553">
    <property type="term" value="P:mitochondrial respiratory chain complex II assembly"/>
    <property type="evidence" value="ECO:0007669"/>
    <property type="project" value="TreeGrafter"/>
</dbReference>
<dbReference type="EMBL" id="BTGC01000003">
    <property type="protein sequence ID" value="GMM50366.1"/>
    <property type="molecule type" value="Genomic_DNA"/>
</dbReference>
<gene>
    <name evidence="5" type="ORF">DASB73_013240</name>
</gene>
<keyword evidence="3 4" id="KW-0143">Chaperone</keyword>
<dbReference type="GO" id="GO:0006099">
    <property type="term" value="P:tricarboxylic acid cycle"/>
    <property type="evidence" value="ECO:0007669"/>
    <property type="project" value="TreeGrafter"/>
</dbReference>
<evidence type="ECO:0000256" key="1">
    <source>
        <dbReference type="ARBA" id="ARBA00004305"/>
    </source>
</evidence>
<dbReference type="AlphaFoldDB" id="A0AAV5RIE3"/>
<comment type="subunit">
    <text evidence="4">Interacts with the flavoprotein subunit within the SDH catalytic dimer.</text>
</comment>
<evidence type="ECO:0000256" key="2">
    <source>
        <dbReference type="ARBA" id="ARBA00023128"/>
    </source>
</evidence>
<comment type="similarity">
    <text evidence="4">Belongs to the SDHAF2 family.</text>
</comment>
<dbReference type="InterPro" id="IPR005631">
    <property type="entry name" value="SDH"/>
</dbReference>
<dbReference type="PANTHER" id="PTHR12469:SF2">
    <property type="entry name" value="SUCCINATE DEHYDROGENASE ASSEMBLY FACTOR 2, MITOCHONDRIAL"/>
    <property type="match status" value="1"/>
</dbReference>
<evidence type="ECO:0000313" key="5">
    <source>
        <dbReference type="EMBL" id="GMM50366.1"/>
    </source>
</evidence>
<accession>A0AAV5RIE3</accession>
<keyword evidence="2 4" id="KW-0496">Mitochondrion</keyword>
<evidence type="ECO:0000256" key="3">
    <source>
        <dbReference type="ARBA" id="ARBA00023186"/>
    </source>
</evidence>
<dbReference type="GO" id="GO:0005759">
    <property type="term" value="C:mitochondrial matrix"/>
    <property type="evidence" value="ECO:0007669"/>
    <property type="project" value="UniProtKB-SubCell"/>
</dbReference>
<name>A0AAV5RIE3_STABA</name>
<dbReference type="FunFam" id="1.10.150.250:FF:000002">
    <property type="entry name" value="Succinate dehydrogenase assembly factor 2, mitochondrial"/>
    <property type="match status" value="1"/>
</dbReference>
<sequence>MIRSIVKSSSFKLIAPQLQPRSLKFRCLHNSIPSYAKIEPSVSSKTLDSHEVRLEPAPRPNESIENKRARLLWQSRKRGILETCVILGKFAQEYLPTLSVEELEDYDKFMNENDWDIYYWITETENPPKPCPEFWKTRPVFEKLKKVGRNENNEIMRQPNLY</sequence>
<comment type="function">
    <text evidence="4">Plays an essential role in the assembly of succinate dehydrogenase (SDH), an enzyme complex (also referred to as respiratory complex II) that is a component of both the tricarboxylic acid (TCA) cycle and the mitochondrial electron transport chain, and which couples the oxidation of succinate to fumarate with the reduction of ubiquinone (coenzyme Q) to ubiquinol. Required for flavinylation (covalent attachment of FAD) of the flavoprotein subunit of the SDH catalytic dimer.</text>
</comment>
<dbReference type="Proteomes" id="UP001362899">
    <property type="component" value="Unassembled WGS sequence"/>
</dbReference>
<evidence type="ECO:0000256" key="4">
    <source>
        <dbReference type="HAMAP-Rule" id="MF_03057"/>
    </source>
</evidence>
<dbReference type="SUPFAM" id="SSF109910">
    <property type="entry name" value="YgfY-like"/>
    <property type="match status" value="1"/>
</dbReference>
<reference evidence="5 6" key="1">
    <citation type="journal article" date="2023" name="Elife">
        <title>Identification of key yeast species and microbe-microbe interactions impacting larval growth of Drosophila in the wild.</title>
        <authorList>
            <person name="Mure A."/>
            <person name="Sugiura Y."/>
            <person name="Maeda R."/>
            <person name="Honda K."/>
            <person name="Sakurai N."/>
            <person name="Takahashi Y."/>
            <person name="Watada M."/>
            <person name="Katoh T."/>
            <person name="Gotoh A."/>
            <person name="Gotoh Y."/>
            <person name="Taniguchi I."/>
            <person name="Nakamura K."/>
            <person name="Hayashi T."/>
            <person name="Katayama T."/>
            <person name="Uemura T."/>
            <person name="Hattori Y."/>
        </authorList>
    </citation>
    <scope>NUCLEOTIDE SEQUENCE [LARGE SCALE GENOMIC DNA]</scope>
    <source>
        <strain evidence="5 6">SB-73</strain>
    </source>
</reference>
<dbReference type="PANTHER" id="PTHR12469">
    <property type="entry name" value="PROTEIN EMI5 HOMOLOG, MITOCHONDRIAL"/>
    <property type="match status" value="1"/>
</dbReference>
<dbReference type="InterPro" id="IPR036714">
    <property type="entry name" value="SDH_sf"/>
</dbReference>
<protein>
    <recommendedName>
        <fullName evidence="4">Succinate dehydrogenase assembly factor 2, mitochondrial</fullName>
        <shortName evidence="4">SDH assembly factor 2</shortName>
        <shortName evidence="4">SDHAF2</shortName>
    </recommendedName>
</protein>
<organism evidence="5 6">
    <name type="scientific">Starmerella bacillaris</name>
    <name type="common">Yeast</name>
    <name type="synonym">Candida zemplinina</name>
    <dbReference type="NCBI Taxonomy" id="1247836"/>
    <lineage>
        <taxon>Eukaryota</taxon>
        <taxon>Fungi</taxon>
        <taxon>Dikarya</taxon>
        <taxon>Ascomycota</taxon>
        <taxon>Saccharomycotina</taxon>
        <taxon>Dipodascomycetes</taxon>
        <taxon>Dipodascales</taxon>
        <taxon>Trichomonascaceae</taxon>
        <taxon>Starmerella</taxon>
    </lineage>
</organism>
<comment type="subcellular location">
    <subcellularLocation>
        <location evidence="1 4">Mitochondrion matrix</location>
    </subcellularLocation>
</comment>
<dbReference type="Gene3D" id="1.10.150.250">
    <property type="entry name" value="Flavinator of succinate dehydrogenase"/>
    <property type="match status" value="1"/>
</dbReference>
<keyword evidence="6" id="KW-1185">Reference proteome</keyword>
<comment type="caution">
    <text evidence="5">The sequence shown here is derived from an EMBL/GenBank/DDBJ whole genome shotgun (WGS) entry which is preliminary data.</text>
</comment>
<proteinExistence type="inferred from homology"/>
<dbReference type="Pfam" id="PF03937">
    <property type="entry name" value="Sdh5"/>
    <property type="match status" value="1"/>
</dbReference>
<dbReference type="GO" id="GO:0006121">
    <property type="term" value="P:mitochondrial electron transport, succinate to ubiquinone"/>
    <property type="evidence" value="ECO:0007669"/>
    <property type="project" value="UniProtKB-UniRule"/>
</dbReference>